<feature type="compositionally biased region" description="Basic and acidic residues" evidence="1">
    <location>
        <begin position="397"/>
        <end position="406"/>
    </location>
</feature>
<protein>
    <submittedName>
        <fullName evidence="3">Uncharacterized protein</fullName>
    </submittedName>
</protein>
<feature type="transmembrane region" description="Helical" evidence="2">
    <location>
        <begin position="12"/>
        <end position="38"/>
    </location>
</feature>
<accession>A0A7S4F9T0</accession>
<evidence type="ECO:0000256" key="2">
    <source>
        <dbReference type="SAM" id="Phobius"/>
    </source>
</evidence>
<feature type="region of interest" description="Disordered" evidence="1">
    <location>
        <begin position="360"/>
        <end position="451"/>
    </location>
</feature>
<feature type="region of interest" description="Disordered" evidence="1">
    <location>
        <begin position="277"/>
        <end position="330"/>
    </location>
</feature>
<proteinExistence type="predicted"/>
<evidence type="ECO:0000256" key="1">
    <source>
        <dbReference type="SAM" id="MobiDB-lite"/>
    </source>
</evidence>
<feature type="compositionally biased region" description="Basic residues" evidence="1">
    <location>
        <begin position="277"/>
        <end position="293"/>
    </location>
</feature>
<dbReference type="AlphaFoldDB" id="A0A7S4F9T0"/>
<name>A0A7S4F9T0_CHRCT</name>
<feature type="compositionally biased region" description="Low complexity" evidence="1">
    <location>
        <begin position="416"/>
        <end position="425"/>
    </location>
</feature>
<organism evidence="3">
    <name type="scientific">Chrysotila carterae</name>
    <name type="common">Marine alga</name>
    <name type="synonym">Syracosphaera carterae</name>
    <dbReference type="NCBI Taxonomy" id="13221"/>
    <lineage>
        <taxon>Eukaryota</taxon>
        <taxon>Haptista</taxon>
        <taxon>Haptophyta</taxon>
        <taxon>Prymnesiophyceae</taxon>
        <taxon>Isochrysidales</taxon>
        <taxon>Isochrysidaceae</taxon>
        <taxon>Chrysotila</taxon>
    </lineage>
</organism>
<sequence>MFLRRYRLVSSSFVRLIVLTCSYMSIPLCVIVCAYLRVHVCVPGSVPTCICEHEPACVVRACVRACARACMPRPAHAFSPATIEQILYPLTNMFTTFLSLSTMWSCMLLTMLAPGKALHGSPDEFAYILRVVESEFQWIGFYVGISVVSFFVTIVVWSWSDKEFGIETTALLTLQMCASAFVIYWVAAFLFHKFQVPIDKVVRTWQFGKFWARPNRTKYQYLHESYGDEEAAKALADDELSESSFHRSMAKVFGVFRSHSVNSHHFHLPHLPHLSHLSHHHSHHSHLSHHSHRAHDSEPGLEVRAARPTVDEPETADADAAPAAKPLTPDTAHVRGATASAHPAAHSSCHGDTCRKANTDGSSVNNIDGDSSGVSTSETRSAAVNVRTNSDNSSGHDAARAQEQKHGRSPVASGEPAARPLLSPRRWLRSPRAKQSAPPSPGDAAGARVQL</sequence>
<feature type="transmembrane region" description="Helical" evidence="2">
    <location>
        <begin position="171"/>
        <end position="191"/>
    </location>
</feature>
<dbReference type="EMBL" id="HBIZ01053927">
    <property type="protein sequence ID" value="CAE0781803.1"/>
    <property type="molecule type" value="Transcribed_RNA"/>
</dbReference>
<feature type="transmembrane region" description="Helical" evidence="2">
    <location>
        <begin position="97"/>
        <end position="118"/>
    </location>
</feature>
<feature type="compositionally biased region" description="Polar residues" evidence="1">
    <location>
        <begin position="360"/>
        <end position="395"/>
    </location>
</feature>
<gene>
    <name evidence="3" type="ORF">PCAR00345_LOCUS34499</name>
</gene>
<feature type="compositionally biased region" description="Low complexity" evidence="1">
    <location>
        <begin position="318"/>
        <end position="330"/>
    </location>
</feature>
<keyword evidence="2" id="KW-0812">Transmembrane</keyword>
<feature type="compositionally biased region" description="Low complexity" evidence="1">
    <location>
        <begin position="442"/>
        <end position="451"/>
    </location>
</feature>
<keyword evidence="2" id="KW-0472">Membrane</keyword>
<evidence type="ECO:0000313" key="3">
    <source>
        <dbReference type="EMBL" id="CAE0781803.1"/>
    </source>
</evidence>
<keyword evidence="2" id="KW-1133">Transmembrane helix</keyword>
<reference evidence="3" key="1">
    <citation type="submission" date="2021-01" db="EMBL/GenBank/DDBJ databases">
        <authorList>
            <person name="Corre E."/>
            <person name="Pelletier E."/>
            <person name="Niang G."/>
            <person name="Scheremetjew M."/>
            <person name="Finn R."/>
            <person name="Kale V."/>
            <person name="Holt S."/>
            <person name="Cochrane G."/>
            <person name="Meng A."/>
            <person name="Brown T."/>
            <person name="Cohen L."/>
        </authorList>
    </citation>
    <scope>NUCLEOTIDE SEQUENCE</scope>
    <source>
        <strain evidence="3">CCMP645</strain>
    </source>
</reference>
<feature type="transmembrane region" description="Helical" evidence="2">
    <location>
        <begin position="139"/>
        <end position="159"/>
    </location>
</feature>